<keyword evidence="7 13" id="KW-1133">Transmembrane helix</keyword>
<keyword evidence="8 13" id="KW-0472">Membrane</keyword>
<dbReference type="InterPro" id="IPR024977">
    <property type="entry name" value="Apc4-like_WD40_dom"/>
</dbReference>
<dbReference type="InterPro" id="IPR000276">
    <property type="entry name" value="GPCR_Rhodpsn"/>
</dbReference>
<evidence type="ECO:0000256" key="6">
    <source>
        <dbReference type="ARBA" id="ARBA00022737"/>
    </source>
</evidence>
<evidence type="ECO:0000313" key="15">
    <source>
        <dbReference type="EMBL" id="KAK6325476.1"/>
    </source>
</evidence>
<dbReference type="PROSITE" id="PS50262">
    <property type="entry name" value="G_PROTEIN_RECEP_F1_2"/>
    <property type="match status" value="1"/>
</dbReference>
<dbReference type="PROSITE" id="PS00678">
    <property type="entry name" value="WD_REPEATS_1"/>
    <property type="match status" value="1"/>
</dbReference>
<dbReference type="GO" id="GO:0016020">
    <property type="term" value="C:membrane"/>
    <property type="evidence" value="ECO:0007669"/>
    <property type="project" value="UniProtKB-SubCell"/>
</dbReference>
<evidence type="ECO:0000256" key="11">
    <source>
        <dbReference type="PROSITE-ProRule" id="PRU00221"/>
    </source>
</evidence>
<dbReference type="InterPro" id="IPR015943">
    <property type="entry name" value="WD40/YVTN_repeat-like_dom_sf"/>
</dbReference>
<feature type="repeat" description="WD" evidence="11">
    <location>
        <begin position="75"/>
        <end position="117"/>
    </location>
</feature>
<dbReference type="Proteomes" id="UP001356427">
    <property type="component" value="Unassembled WGS sequence"/>
</dbReference>
<feature type="transmembrane region" description="Helical" evidence="13">
    <location>
        <begin position="702"/>
        <end position="724"/>
    </location>
</feature>
<feature type="repeat" description="WD" evidence="11">
    <location>
        <begin position="340"/>
        <end position="381"/>
    </location>
</feature>
<dbReference type="CDD" id="cd00200">
    <property type="entry name" value="WD40"/>
    <property type="match status" value="1"/>
</dbReference>
<dbReference type="PROSITE" id="PS50294">
    <property type="entry name" value="WD_REPEATS_REGION"/>
    <property type="match status" value="3"/>
</dbReference>
<evidence type="ECO:0000259" key="14">
    <source>
        <dbReference type="PROSITE" id="PS50262"/>
    </source>
</evidence>
<keyword evidence="4 11" id="KW-0853">WD repeat</keyword>
<dbReference type="Pfam" id="PF12894">
    <property type="entry name" value="ANAPC4_WD40"/>
    <property type="match status" value="1"/>
</dbReference>
<dbReference type="AlphaFoldDB" id="A0AAN8R4V4"/>
<dbReference type="SUPFAM" id="SSF81321">
    <property type="entry name" value="Family A G protein-coupled receptor-like"/>
    <property type="match status" value="1"/>
</dbReference>
<dbReference type="Pfam" id="PF00001">
    <property type="entry name" value="7tm_1"/>
    <property type="match status" value="1"/>
</dbReference>
<comment type="subcellular location">
    <subcellularLocation>
        <location evidence="2">Cytoplasm</location>
    </subcellularLocation>
    <subcellularLocation>
        <location evidence="1">Membrane</location>
    </subcellularLocation>
</comment>
<dbReference type="GO" id="GO:0003676">
    <property type="term" value="F:nucleic acid binding"/>
    <property type="evidence" value="ECO:0007669"/>
    <property type="project" value="InterPro"/>
</dbReference>
<dbReference type="FunFam" id="2.130.10.10:FF:000074">
    <property type="entry name" value="Angio-associated migratory cell protein-like protein"/>
    <property type="match status" value="1"/>
</dbReference>
<dbReference type="SMART" id="SM00320">
    <property type="entry name" value="WD40"/>
    <property type="match status" value="8"/>
</dbReference>
<name>A0AAN8R4V4_9TELE</name>
<evidence type="ECO:0000256" key="2">
    <source>
        <dbReference type="ARBA" id="ARBA00004496"/>
    </source>
</evidence>
<evidence type="ECO:0000256" key="5">
    <source>
        <dbReference type="ARBA" id="ARBA00022692"/>
    </source>
</evidence>
<dbReference type="InterPro" id="IPR017452">
    <property type="entry name" value="GPCR_Rhodpsn_7TM"/>
</dbReference>
<feature type="repeat" description="WD" evidence="11">
    <location>
        <begin position="244"/>
        <end position="285"/>
    </location>
</feature>
<evidence type="ECO:0000256" key="7">
    <source>
        <dbReference type="ARBA" id="ARBA00022989"/>
    </source>
</evidence>
<evidence type="ECO:0000256" key="9">
    <source>
        <dbReference type="ARBA" id="ARBA00059273"/>
    </source>
</evidence>
<evidence type="ECO:0000256" key="8">
    <source>
        <dbReference type="ARBA" id="ARBA00023136"/>
    </source>
</evidence>
<dbReference type="GO" id="GO:0005829">
    <property type="term" value="C:cytosol"/>
    <property type="evidence" value="ECO:0007669"/>
    <property type="project" value="TreeGrafter"/>
</dbReference>
<feature type="domain" description="G-protein coupled receptors family 1 profile" evidence="14">
    <location>
        <begin position="682"/>
        <end position="972"/>
    </location>
</feature>
<accession>A0AAN8R4V4</accession>
<dbReference type="GO" id="GO:0004930">
    <property type="term" value="F:G protein-coupled receptor activity"/>
    <property type="evidence" value="ECO:0007669"/>
    <property type="project" value="InterPro"/>
</dbReference>
<feature type="transmembrane region" description="Helical" evidence="13">
    <location>
        <begin position="917"/>
        <end position="943"/>
    </location>
</feature>
<dbReference type="CDD" id="cd15905">
    <property type="entry name" value="7tmA_GPBAR1"/>
    <property type="match status" value="1"/>
</dbReference>
<feature type="transmembrane region" description="Helical" evidence="13">
    <location>
        <begin position="858"/>
        <end position="879"/>
    </location>
</feature>
<keyword evidence="5 13" id="KW-0812">Transmembrane</keyword>
<feature type="repeat" description="WD" evidence="11">
    <location>
        <begin position="213"/>
        <end position="240"/>
    </location>
</feature>
<dbReference type="InterPro" id="IPR051179">
    <property type="entry name" value="WD_repeat_multifunction"/>
</dbReference>
<organism evidence="15 16">
    <name type="scientific">Coregonus suidteri</name>
    <dbReference type="NCBI Taxonomy" id="861788"/>
    <lineage>
        <taxon>Eukaryota</taxon>
        <taxon>Metazoa</taxon>
        <taxon>Chordata</taxon>
        <taxon>Craniata</taxon>
        <taxon>Vertebrata</taxon>
        <taxon>Euteleostomi</taxon>
        <taxon>Actinopterygii</taxon>
        <taxon>Neopterygii</taxon>
        <taxon>Teleostei</taxon>
        <taxon>Protacanthopterygii</taxon>
        <taxon>Salmoniformes</taxon>
        <taxon>Salmonidae</taxon>
        <taxon>Coregoninae</taxon>
        <taxon>Coregonus</taxon>
    </lineage>
</organism>
<feature type="transmembrane region" description="Helical" evidence="13">
    <location>
        <begin position="955"/>
        <end position="975"/>
    </location>
</feature>
<keyword evidence="3" id="KW-0963">Cytoplasm</keyword>
<dbReference type="Gene3D" id="1.20.1070.10">
    <property type="entry name" value="Rhodopsin 7-helix transmembrane proteins"/>
    <property type="match status" value="1"/>
</dbReference>
<dbReference type="InterPro" id="IPR011047">
    <property type="entry name" value="Quinoprotein_ADH-like_sf"/>
</dbReference>
<feature type="repeat" description="WD" evidence="11">
    <location>
        <begin position="118"/>
        <end position="159"/>
    </location>
</feature>
<feature type="transmembrane region" description="Helical" evidence="13">
    <location>
        <begin position="667"/>
        <end position="690"/>
    </location>
</feature>
<feature type="region of interest" description="Disordered" evidence="12">
    <location>
        <begin position="1"/>
        <end position="73"/>
    </location>
</feature>
<feature type="transmembrane region" description="Helical" evidence="13">
    <location>
        <begin position="779"/>
        <end position="801"/>
    </location>
</feature>
<evidence type="ECO:0000256" key="13">
    <source>
        <dbReference type="SAM" id="Phobius"/>
    </source>
</evidence>
<reference evidence="15 16" key="1">
    <citation type="submission" date="2021-04" db="EMBL/GenBank/DDBJ databases">
        <authorList>
            <person name="De Guttry C."/>
            <person name="Zahm M."/>
            <person name="Klopp C."/>
            <person name="Cabau C."/>
            <person name="Louis A."/>
            <person name="Berthelot C."/>
            <person name="Parey E."/>
            <person name="Roest Crollius H."/>
            <person name="Montfort J."/>
            <person name="Robinson-Rechavi M."/>
            <person name="Bucao C."/>
            <person name="Bouchez O."/>
            <person name="Gislard M."/>
            <person name="Lluch J."/>
            <person name="Milhes M."/>
            <person name="Lampietro C."/>
            <person name="Lopez Roques C."/>
            <person name="Donnadieu C."/>
            <person name="Braasch I."/>
            <person name="Desvignes T."/>
            <person name="Postlethwait J."/>
            <person name="Bobe J."/>
            <person name="Wedekind C."/>
            <person name="Guiguen Y."/>
        </authorList>
    </citation>
    <scope>NUCLEOTIDE SEQUENCE [LARGE SCALE GENOMIC DNA]</scope>
    <source>
        <strain evidence="15">Cs_M1</strain>
        <tissue evidence="15">Blood</tissue>
    </source>
</reference>
<dbReference type="InterPro" id="IPR001680">
    <property type="entry name" value="WD40_rpt"/>
</dbReference>
<dbReference type="Gene3D" id="3.30.420.10">
    <property type="entry name" value="Ribonuclease H-like superfamily/Ribonuclease H"/>
    <property type="match status" value="1"/>
</dbReference>
<comment type="function">
    <text evidence="9">Plays a role in angiogenesis and cell migration. In smooth muscle cell migration, may act through the RhoA pathway.</text>
</comment>
<dbReference type="EMBL" id="JAGTTL010000003">
    <property type="protein sequence ID" value="KAK6325476.1"/>
    <property type="molecule type" value="Genomic_DNA"/>
</dbReference>
<evidence type="ECO:0000256" key="1">
    <source>
        <dbReference type="ARBA" id="ARBA00004370"/>
    </source>
</evidence>
<dbReference type="PANTHER" id="PTHR19857">
    <property type="entry name" value="MITOCHONDRIAL DIVISION PROTEIN 1-RELATED"/>
    <property type="match status" value="1"/>
</dbReference>
<dbReference type="InterPro" id="IPR036397">
    <property type="entry name" value="RNaseH_sf"/>
</dbReference>
<comment type="caution">
    <text evidence="15">The sequence shown here is derived from an EMBL/GenBank/DDBJ whole genome shotgun (WGS) entry which is preliminary data.</text>
</comment>
<keyword evidence="16" id="KW-1185">Reference proteome</keyword>
<dbReference type="Pfam" id="PF00400">
    <property type="entry name" value="WD40"/>
    <property type="match status" value="4"/>
</dbReference>
<dbReference type="PROSITE" id="PS50082">
    <property type="entry name" value="WD_REPEATS_2"/>
    <property type="match status" value="5"/>
</dbReference>
<evidence type="ECO:0000256" key="3">
    <source>
        <dbReference type="ARBA" id="ARBA00022490"/>
    </source>
</evidence>
<dbReference type="PRINTS" id="PR00237">
    <property type="entry name" value="GPCRRHODOPSN"/>
</dbReference>
<keyword evidence="6" id="KW-0677">Repeat</keyword>
<proteinExistence type="predicted"/>
<dbReference type="PANTHER" id="PTHR19857:SF8">
    <property type="entry name" value="ANGIO-ASSOCIATED MIGRATORY CELL PROTEIN"/>
    <property type="match status" value="1"/>
</dbReference>
<evidence type="ECO:0000256" key="12">
    <source>
        <dbReference type="SAM" id="MobiDB-lite"/>
    </source>
</evidence>
<feature type="transmembrane region" description="Helical" evidence="13">
    <location>
        <begin position="736"/>
        <end position="758"/>
    </location>
</feature>
<dbReference type="Gene3D" id="2.130.10.10">
    <property type="entry name" value="YVTN repeat-like/Quinoprotein amine dehydrogenase"/>
    <property type="match status" value="1"/>
</dbReference>
<dbReference type="SUPFAM" id="SSF50998">
    <property type="entry name" value="Quinoprotein alcohol dehydrogenase-like"/>
    <property type="match status" value="1"/>
</dbReference>
<gene>
    <name evidence="15" type="ORF">J4Q44_G00048180</name>
</gene>
<feature type="compositionally biased region" description="Acidic residues" evidence="12">
    <location>
        <begin position="17"/>
        <end position="72"/>
    </location>
</feature>
<feature type="region of interest" description="Disordered" evidence="12">
    <location>
        <begin position="1226"/>
        <end position="1246"/>
    </location>
</feature>
<dbReference type="InterPro" id="IPR019775">
    <property type="entry name" value="WD40_repeat_CS"/>
</dbReference>
<evidence type="ECO:0000313" key="16">
    <source>
        <dbReference type="Proteomes" id="UP001356427"/>
    </source>
</evidence>
<evidence type="ECO:0000256" key="10">
    <source>
        <dbReference type="ARBA" id="ARBA00072425"/>
    </source>
</evidence>
<protein>
    <recommendedName>
        <fullName evidence="10">Angio-associated migratory cell protein</fullName>
    </recommendedName>
</protein>
<sequence length="1273" mass="140510">MMDNSDENSVQFHGDEEIIEVIDLNETEQSPDDLADEFEDVDVGDAGDGDDEQEDWDTDDEMEQEKEQDDSELTFSKHTGSVFCVSLDPATNSLAVTGGEDDKAYVWRVSDGEVLFECTGHKDSVTSVLFSHDSSLVATGDMSGLIKVWKVETKQEVWSFEVGDLEWLEWHPCAPVLLAGMADGNVWMWKIPGGDCKTLQGPGCQATSGKVLPDGKRAVVGYGDGNVRLWDLKQGNATHVIKGHDGHQGALTCLACNKDGSLVLTGSVDGCAKLINTATGKVLGVFSVDGGKAKASLEDAEETNSVESVGFCNVLPLIAVAYLDGTLAIYDLSSQVLRHKCQHQAGIVHLQWEESSSVVSTCSLDGAVRLWDARSGTMVSEYRGHQAEILDFTLNREASMAVTASGDHQAKVFCLQRPDRTDQSLKVRRCRSPHSSVGKHHGLVADASFNWKPVECAEERGDVRELGKGVVQGHAKVLCTLGGGHNGVVNRGEIMERAVLPREEEQLRLAEVQLEVVIQRQFQRLPETWNSTWVVRAGTTRFSGLTAKRHVWRKPGTAHHLANTIPMVKRGGSIMLWGCISAAGTGRLVRIEGKMNREKYTEILDENLLQSAQDLRVGRRFTFQQDNDPKHTAKTTQLWKNTTTTTATMDDLVNDSAVRPLLSEARLIYAITVPLSTTIILANLVIILGISCNRQLYNTPNYFFLSLLVADLCTGVALPFIPWMGLNRPLSFSSCLLVHIFPNFLFLAFLFNLVIVHYDRYMCIVSPLHYSSFWVHRHFPLALLAVWAPPLLYASLPAFGWNNRAGPGWNGCCAFNDTGTPDVPGNCSTMAAALAAPVGSECCSYRRVFPNAFIYLEVYGLLAPAILSIAGMTGRVLWITRGQIKDICRLHRSVATRGGGQSSEQEQRLNLRYTRCVAAVSLTFLACWVPYIIYIHVCVAFLLSEEPRGNSTTHIVLSCTGIGSMAVVPLVLGLANRQYTDPSLSGVGGDLDVQGQFEVHQFLVLPDLTGHVLLGPAESVLQLNNIIPGLLQRILPIHLCILNRASHLSLEGLQLCLQSLDETEHVSNLLLHITYIVIILPCCQHYSAYLVIAPPQEVQFSHQVLQFQSQFHCCQVALIHILLVDHKVILQIHLHLDFILATCHQACQLLRQFLFVPGQVLDLLLQLVGQLLDHSVHVALVVLLLLQDLQMRVQDLHVRWGRRKRLQGFRGQSGGAAERDALRPGEFGRRSLLPPGPAADDKKTMKGLNDRLSSYLGRLDNEKQARKSVWSRT</sequence>
<evidence type="ECO:0000256" key="4">
    <source>
        <dbReference type="ARBA" id="ARBA00022574"/>
    </source>
</evidence>